<dbReference type="eggNOG" id="COG0741">
    <property type="taxonomic scope" value="Bacteria"/>
</dbReference>
<keyword evidence="4" id="KW-1185">Reference proteome</keyword>
<dbReference type="Pfam" id="PF01464">
    <property type="entry name" value="SLT"/>
    <property type="match status" value="1"/>
</dbReference>
<dbReference type="STRING" id="429009.Adeg_1294"/>
<dbReference type="RefSeq" id="WP_015739279.1">
    <property type="nucleotide sequence ID" value="NC_013385.1"/>
</dbReference>
<dbReference type="PANTHER" id="PTHR37423">
    <property type="entry name" value="SOLUBLE LYTIC MUREIN TRANSGLYCOSYLASE-RELATED"/>
    <property type="match status" value="1"/>
</dbReference>
<evidence type="ECO:0000313" key="3">
    <source>
        <dbReference type="EMBL" id="ACX52402.1"/>
    </source>
</evidence>
<dbReference type="GO" id="GO:0000270">
    <property type="term" value="P:peptidoglycan metabolic process"/>
    <property type="evidence" value="ECO:0007669"/>
    <property type="project" value="InterPro"/>
</dbReference>
<dbReference type="AlphaFoldDB" id="C9R7X3"/>
<dbReference type="Proteomes" id="UP000002620">
    <property type="component" value="Chromosome"/>
</dbReference>
<proteinExistence type="inferred from homology"/>
<comment type="similarity">
    <text evidence="1">Belongs to the transglycosylase Slt family.</text>
</comment>
<evidence type="ECO:0000313" key="4">
    <source>
        <dbReference type="Proteomes" id="UP000002620"/>
    </source>
</evidence>
<feature type="domain" description="Transglycosylase SLT" evidence="2">
    <location>
        <begin position="29"/>
        <end position="128"/>
    </location>
</feature>
<reference evidence="3 4" key="1">
    <citation type="submission" date="2009-10" db="EMBL/GenBank/DDBJ databases">
        <title>Complete sequence of chromosome of Ammonifex degensii KC4.</title>
        <authorList>
            <consortium name="US DOE Joint Genome Institute"/>
            <person name="Kerfeld C."/>
            <person name="Goodner B."/>
            <person name="Huber H."/>
            <person name="Stetter K."/>
            <person name="Lucas S."/>
            <person name="Copeland A."/>
            <person name="Lapidus A."/>
            <person name="Glavina del Rio T."/>
            <person name="Dalin E."/>
            <person name="Tice H."/>
            <person name="Bruce D."/>
            <person name="Goodwin L."/>
            <person name="Pitluck S."/>
            <person name="Saunders E."/>
            <person name="Brettin T."/>
            <person name="Detter J.C."/>
            <person name="Han C."/>
            <person name="Larimer F."/>
            <person name="Land M."/>
            <person name="Hauser L."/>
            <person name="Kyrpides N."/>
            <person name="Ovchinnikova G."/>
            <person name="Richardson P."/>
        </authorList>
    </citation>
    <scope>NUCLEOTIDE SEQUENCE [LARGE SCALE GENOMIC DNA]</scope>
    <source>
        <strain evidence="4">DSM 10501 / KC4</strain>
    </source>
</reference>
<name>C9R7X3_AMMDK</name>
<dbReference type="PROSITE" id="PS00922">
    <property type="entry name" value="TRANSGLYCOSYLASE"/>
    <property type="match status" value="1"/>
</dbReference>
<dbReference type="InterPro" id="IPR000189">
    <property type="entry name" value="Transglyc_AS"/>
</dbReference>
<accession>C9R7X3</accession>
<dbReference type="InterPro" id="IPR008258">
    <property type="entry name" value="Transglycosylase_SLT_dom_1"/>
</dbReference>
<dbReference type="SUPFAM" id="SSF53955">
    <property type="entry name" value="Lysozyme-like"/>
    <property type="match status" value="1"/>
</dbReference>
<dbReference type="GO" id="GO:0016020">
    <property type="term" value="C:membrane"/>
    <property type="evidence" value="ECO:0007669"/>
    <property type="project" value="InterPro"/>
</dbReference>
<protein>
    <submittedName>
        <fullName evidence="3">Lytic transglycosylase catalytic</fullName>
    </submittedName>
</protein>
<dbReference type="KEGG" id="adg:Adeg_1294"/>
<organism evidence="3 4">
    <name type="scientific">Ammonifex degensii (strain DSM 10501 / KC4)</name>
    <dbReference type="NCBI Taxonomy" id="429009"/>
    <lineage>
        <taxon>Bacteria</taxon>
        <taxon>Bacillati</taxon>
        <taxon>Bacillota</taxon>
        <taxon>Clostridia</taxon>
        <taxon>Thermoanaerobacterales</taxon>
        <taxon>Thermoanaerobacteraceae</taxon>
        <taxon>Ammonifex</taxon>
    </lineage>
</organism>
<dbReference type="PANTHER" id="PTHR37423:SF2">
    <property type="entry name" value="MEMBRANE-BOUND LYTIC MUREIN TRANSGLYCOSYLASE C"/>
    <property type="match status" value="1"/>
</dbReference>
<evidence type="ECO:0000259" key="2">
    <source>
        <dbReference type="Pfam" id="PF01464"/>
    </source>
</evidence>
<dbReference type="HOGENOM" id="CLU_1369722_0_0_9"/>
<dbReference type="OrthoDB" id="9815002at2"/>
<evidence type="ECO:0000256" key="1">
    <source>
        <dbReference type="ARBA" id="ARBA00007734"/>
    </source>
</evidence>
<dbReference type="CAZy" id="GH23">
    <property type="family name" value="Glycoside Hydrolase Family 23"/>
</dbReference>
<dbReference type="EMBL" id="CP001785">
    <property type="protein sequence ID" value="ACX52402.1"/>
    <property type="molecule type" value="Genomic_DNA"/>
</dbReference>
<dbReference type="InterPro" id="IPR023346">
    <property type="entry name" value="Lysozyme-like_dom_sf"/>
</dbReference>
<dbReference type="GO" id="GO:0008933">
    <property type="term" value="F:peptidoglycan lytic transglycosylase activity"/>
    <property type="evidence" value="ECO:0007669"/>
    <property type="project" value="InterPro"/>
</dbReference>
<gene>
    <name evidence="3" type="ordered locus">Adeg_1294</name>
</gene>
<dbReference type="Gene3D" id="1.10.530.10">
    <property type="match status" value="1"/>
</dbReference>
<sequence length="199" mass="21399">MQVGKIDESFSQTKPASMRQAETQSFAALFREVEARLQLPPGLVEAVARAESGLNPRAVSRAGAMGLMQLMPGTARALGVTDPFDPVQNVEAGARYLRQLLDRFGGDLRLALAAYNAGPGAVERYRGIPPYPETQAYVEKVLRFLQEKPLDTTPVTASPAYGQAADLTEAFRAAAARAYAEVLLWQAVAGSFLGLDSLE</sequence>
<dbReference type="CDD" id="cd00254">
    <property type="entry name" value="LT-like"/>
    <property type="match status" value="1"/>
</dbReference>